<dbReference type="SUPFAM" id="SSF52540">
    <property type="entry name" value="P-loop containing nucleoside triphosphate hydrolases"/>
    <property type="match status" value="1"/>
</dbReference>
<dbReference type="CDD" id="cd02042">
    <property type="entry name" value="ParAB_family"/>
    <property type="match status" value="1"/>
</dbReference>
<dbReference type="InterPro" id="IPR050678">
    <property type="entry name" value="DNA_Partitioning_ATPase"/>
</dbReference>
<gene>
    <name evidence="2" type="ORF">COS11_00705</name>
</gene>
<dbReference type="Gene3D" id="3.40.50.300">
    <property type="entry name" value="P-loop containing nucleotide triphosphate hydrolases"/>
    <property type="match status" value="1"/>
</dbReference>
<protein>
    <submittedName>
        <fullName evidence="2">Chromosome partitioning protein ParA</fullName>
    </submittedName>
</protein>
<comment type="caution">
    <text evidence="2">The sequence shown here is derived from an EMBL/GenBank/DDBJ whole genome shotgun (WGS) entry which is preliminary data.</text>
</comment>
<dbReference type="FunFam" id="3.40.50.300:FF:000285">
    <property type="entry name" value="Sporulation initiation inhibitor Soj"/>
    <property type="match status" value="1"/>
</dbReference>
<dbReference type="InterPro" id="IPR025669">
    <property type="entry name" value="AAA_dom"/>
</dbReference>
<dbReference type="PIRSF" id="PIRSF009320">
    <property type="entry name" value="Nuc_binding_HP_1000"/>
    <property type="match status" value="1"/>
</dbReference>
<feature type="domain" description="AAA" evidence="1">
    <location>
        <begin position="1"/>
        <end position="174"/>
    </location>
</feature>
<dbReference type="PANTHER" id="PTHR13696">
    <property type="entry name" value="P-LOOP CONTAINING NUCLEOSIDE TRIPHOSPHATE HYDROLASE"/>
    <property type="match status" value="1"/>
</dbReference>
<dbReference type="Proteomes" id="UP000228886">
    <property type="component" value="Unassembled WGS sequence"/>
</dbReference>
<dbReference type="Pfam" id="PF13614">
    <property type="entry name" value="AAA_31"/>
    <property type="match status" value="1"/>
</dbReference>
<evidence type="ECO:0000313" key="3">
    <source>
        <dbReference type="Proteomes" id="UP000228886"/>
    </source>
</evidence>
<evidence type="ECO:0000259" key="1">
    <source>
        <dbReference type="Pfam" id="PF13614"/>
    </source>
</evidence>
<dbReference type="PANTHER" id="PTHR13696:SF99">
    <property type="entry name" value="COBYRINIC ACID AC-DIAMIDE SYNTHASE"/>
    <property type="match status" value="1"/>
</dbReference>
<evidence type="ECO:0000313" key="2">
    <source>
        <dbReference type="EMBL" id="PIV64723.1"/>
    </source>
</evidence>
<accession>A0A2M7EAG4</accession>
<name>A0A2M7EAG4_9BACT</name>
<dbReference type="InterPro" id="IPR027417">
    <property type="entry name" value="P-loop_NTPase"/>
</dbReference>
<reference evidence="3" key="1">
    <citation type="submission" date="2017-09" db="EMBL/GenBank/DDBJ databases">
        <title>Depth-based differentiation of microbial function through sediment-hosted aquifers and enrichment of novel symbionts in the deep terrestrial subsurface.</title>
        <authorList>
            <person name="Probst A.J."/>
            <person name="Ladd B."/>
            <person name="Jarett J.K."/>
            <person name="Geller-Mcgrath D.E."/>
            <person name="Sieber C.M.K."/>
            <person name="Emerson J.B."/>
            <person name="Anantharaman K."/>
            <person name="Thomas B.C."/>
            <person name="Malmstrom R."/>
            <person name="Stieglmeier M."/>
            <person name="Klingl A."/>
            <person name="Woyke T."/>
            <person name="Ryan C.M."/>
            <person name="Banfield J.F."/>
        </authorList>
    </citation>
    <scope>NUCLEOTIDE SEQUENCE [LARGE SCALE GENOMIC DNA]</scope>
</reference>
<dbReference type="EMBL" id="PETL01000040">
    <property type="protein sequence ID" value="PIV64723.1"/>
    <property type="molecule type" value="Genomic_DNA"/>
</dbReference>
<proteinExistence type="predicted"/>
<sequence>MRIIALTNQKGGTGKTTSAVNLGAGLSRLNKKVLLADLDPQANLTYSLGIVAHELERSVYDLFKETASTQNLIVKKFNLDILPSNIDLSAAEIELVGTPGREFLFKEGIKKITQVDYLLIDCPPSLGLLTINALVAAKEVFIPLQTEFLALQGLSKLLETVEIVRKRLNSELEVTGIIGTRYDNRKNLNRQVVDKIRESFGKKLFKTLIRENISLAEAPSYGQTIFDYQPKSHGAEDYMELSKEVLKMEMKNG</sequence>
<dbReference type="AlphaFoldDB" id="A0A2M7EAG4"/>
<organism evidence="2 3">
    <name type="scientific">bacterium (Candidatus Ratteibacteria) CG01_land_8_20_14_3_00_40_19</name>
    <dbReference type="NCBI Taxonomy" id="2014290"/>
    <lineage>
        <taxon>Bacteria</taxon>
        <taxon>Candidatus Ratteibacteria</taxon>
    </lineage>
</organism>